<dbReference type="InterPro" id="IPR001683">
    <property type="entry name" value="PX_dom"/>
</dbReference>
<evidence type="ECO:0000313" key="4">
    <source>
        <dbReference type="Proteomes" id="UP001160483"/>
    </source>
</evidence>
<dbReference type="CDD" id="cd06093">
    <property type="entry name" value="PX_domain"/>
    <property type="match status" value="1"/>
</dbReference>
<accession>A0AAU9LGE5</accession>
<name>A0AAU9LGE5_9STRA</name>
<dbReference type="InterPro" id="IPR036871">
    <property type="entry name" value="PX_dom_sf"/>
</dbReference>
<dbReference type="Proteomes" id="UP001160483">
    <property type="component" value="Unassembled WGS sequence"/>
</dbReference>
<dbReference type="PROSITE" id="PS50195">
    <property type="entry name" value="PX"/>
    <property type="match status" value="1"/>
</dbReference>
<dbReference type="Gene3D" id="3.30.1520.10">
    <property type="entry name" value="Phox-like domain"/>
    <property type="match status" value="1"/>
</dbReference>
<dbReference type="Pfam" id="PF00787">
    <property type="entry name" value="PX"/>
    <property type="match status" value="1"/>
</dbReference>
<dbReference type="SUPFAM" id="SSF64268">
    <property type="entry name" value="PX domain"/>
    <property type="match status" value="1"/>
</dbReference>
<sequence>MLQTDVMLDTNNIVEITQEGIETQVDEGAVDEVVAAGGEVASAGVEVVAAEGEVASTGVEDVTAEGEVASAVVEVVAKEDIEYAVVEDAAAEEEVSYAVVEDLAAEGESAVVEDVTAEEEFESAVAEGVAAQEDSDSAVAEGVAAQEDSDSAVAEGVAAEEEVESAQVAQECDGFVTKQPQLNEMEDKEVVDAFEAAENERVVTKSAETKRVELEDAVVECYAIQSKFNEEEALTACVKTDVTDEKTNVYAGSKEDPYADAAAQLKHSESTIAVADVNSEIKAAIDISDVIAAKEGALNADPVVLVTDEELANKRCLVKEAAVDVEANDIQAIALNEIIDAVAEEAVSAMIPSKSLEIEALDEAKAVTQGIPLPLQATVPNATIEEVAMEAVAILQTDDSAVMTKLEVSVKSNIDDKKVEVTKDESLLDDDEFEEANAMQEQEKDDEEDIEASNTKADTATKTTIDTPAKRIVETIMEEVEAEKSVVVETDKRIDEDAEAVGIEASTEAVPLDIDNNMVKYETDTALFGERTKFIVPENETKTAAFSLKIDEAVVKETNAEIASVAEVNEVQLKESGHIEVLAVDKKFATEEVQKTDWAVAKVREEARDDVALIKANDDEPSIVEQTSAVEVGQADAKPDEANLTALNASDCEDSSKSCDKFEVDTKPIIAVSTLIGRFEQIAKHNATKAANSRSSSRTSSRYTSPLPSPPASWSRGNIFETVAKSNEESERLEGPLGVDLDEEDVLTEDKKDQEEVEVEITVTSTESVYESSQFEEAPAEDDVLEDASTLNETDTIALEKTPAVADIAVAAKESSVVEIPAVKTDEDKSEAAIEQSDAIEEAPIVEVKSVEQVSVDESTEPEVEVEKDLFVELQKAESIAEPEAEDVDFEIIIEEEIVETAEGADAPASEAVEAYDAVEEVPVAVVPVVDTAETDADKSETRAVVPAPSILSVDGSKVDAVRKEAITEDEEIVEDAALTAKSLVDVEEAVVMVDSTTDKAIDSSCLVTDQDDSNEYASTRKEALMTETSLKATVEMTLTSPVTKAENNDTEITPEYDSFEPIPFEQLTYEILGVTRVNNVAMYHIYTINRATGEQAMSIPKRYSEFKLLEERLQALDLPSTPGLPILPKPTVSSFFRGRRCKKTIEMREKAFGDLLHYIRDHEDLHRSIVFQQFIGN</sequence>
<feature type="region of interest" description="Disordered" evidence="1">
    <location>
        <begin position="437"/>
        <end position="462"/>
    </location>
</feature>
<comment type="caution">
    <text evidence="3">The sequence shown here is derived from an EMBL/GenBank/DDBJ whole genome shotgun (WGS) entry which is preliminary data.</text>
</comment>
<protein>
    <recommendedName>
        <fullName evidence="2">PX domain-containing protein</fullName>
    </recommendedName>
</protein>
<dbReference type="GO" id="GO:0035091">
    <property type="term" value="F:phosphatidylinositol binding"/>
    <property type="evidence" value="ECO:0007669"/>
    <property type="project" value="InterPro"/>
</dbReference>
<feature type="domain" description="PX" evidence="2">
    <location>
        <begin position="1065"/>
        <end position="1178"/>
    </location>
</feature>
<evidence type="ECO:0000259" key="2">
    <source>
        <dbReference type="PROSITE" id="PS50195"/>
    </source>
</evidence>
<dbReference type="AlphaFoldDB" id="A0AAU9LGE5"/>
<feature type="compositionally biased region" description="Low complexity" evidence="1">
    <location>
        <begin position="693"/>
        <end position="706"/>
    </location>
</feature>
<evidence type="ECO:0000256" key="1">
    <source>
        <dbReference type="SAM" id="MobiDB-lite"/>
    </source>
</evidence>
<evidence type="ECO:0000313" key="3">
    <source>
        <dbReference type="EMBL" id="CAH0481952.1"/>
    </source>
</evidence>
<gene>
    <name evidence="3" type="ORF">PBS003_LOCUS8551</name>
</gene>
<reference evidence="3" key="1">
    <citation type="submission" date="2021-11" db="EMBL/GenBank/DDBJ databases">
        <authorList>
            <person name="Islam A."/>
            <person name="Islam S."/>
            <person name="Flora M.S."/>
            <person name="Rahman M."/>
            <person name="Ziaur R.M."/>
            <person name="Epstein J.H."/>
            <person name="Hassan M."/>
            <person name="Klassen M."/>
            <person name="Woodard K."/>
            <person name="Webb A."/>
            <person name="Webby R.J."/>
            <person name="El Zowalaty M.E."/>
        </authorList>
    </citation>
    <scope>NUCLEOTIDE SEQUENCE</scope>
    <source>
        <strain evidence="3">Pbs3</strain>
    </source>
</reference>
<organism evidence="3 4">
    <name type="scientific">Peronospora belbahrii</name>
    <dbReference type="NCBI Taxonomy" id="622444"/>
    <lineage>
        <taxon>Eukaryota</taxon>
        <taxon>Sar</taxon>
        <taxon>Stramenopiles</taxon>
        <taxon>Oomycota</taxon>
        <taxon>Peronosporomycetes</taxon>
        <taxon>Peronosporales</taxon>
        <taxon>Peronosporaceae</taxon>
        <taxon>Peronospora</taxon>
    </lineage>
</organism>
<dbReference type="EMBL" id="CAKKTJ010000331">
    <property type="protein sequence ID" value="CAH0481952.1"/>
    <property type="molecule type" value="Genomic_DNA"/>
</dbReference>
<feature type="region of interest" description="Disordered" evidence="1">
    <location>
        <begin position="686"/>
        <end position="753"/>
    </location>
</feature>
<proteinExistence type="predicted"/>